<accession>A0A418WP26</accession>
<dbReference type="AlphaFoldDB" id="A0A418WP26"/>
<dbReference type="Pfam" id="PF05069">
    <property type="entry name" value="Phage_tail_S"/>
    <property type="match status" value="1"/>
</dbReference>
<reference evidence="2 3" key="1">
    <citation type="submission" date="2018-09" db="EMBL/GenBank/DDBJ databases">
        <authorList>
            <person name="Zhu H."/>
        </authorList>
    </citation>
    <scope>NUCLEOTIDE SEQUENCE [LARGE SCALE GENOMIC DNA]</scope>
    <source>
        <strain evidence="2 3">K2R01-6</strain>
    </source>
</reference>
<feature type="region of interest" description="Disordered" evidence="1">
    <location>
        <begin position="40"/>
        <end position="70"/>
    </location>
</feature>
<organism evidence="2 3">
    <name type="scientific">Sphingomonas cavernae</name>
    <dbReference type="NCBI Taxonomy" id="2320861"/>
    <lineage>
        <taxon>Bacteria</taxon>
        <taxon>Pseudomonadati</taxon>
        <taxon>Pseudomonadota</taxon>
        <taxon>Alphaproteobacteria</taxon>
        <taxon>Sphingomonadales</taxon>
        <taxon>Sphingomonadaceae</taxon>
        <taxon>Sphingomonas</taxon>
    </lineage>
</organism>
<evidence type="ECO:0000313" key="3">
    <source>
        <dbReference type="Proteomes" id="UP000286100"/>
    </source>
</evidence>
<proteinExistence type="predicted"/>
<dbReference type="RefSeq" id="WP_119759263.1">
    <property type="nucleotide sequence ID" value="NZ_QYUM01000002.1"/>
</dbReference>
<dbReference type="Proteomes" id="UP000286100">
    <property type="component" value="Unassembled WGS sequence"/>
</dbReference>
<keyword evidence="3" id="KW-1185">Reference proteome</keyword>
<evidence type="ECO:0000256" key="1">
    <source>
        <dbReference type="SAM" id="MobiDB-lite"/>
    </source>
</evidence>
<name>A0A418WP26_9SPHN</name>
<sequence>MSEDLAEIENWIAGLTARLSDSDRARLGRRLSVDLRHAQAERIASQRNPDGSAFEPRKPQREPLRAQKGRIQRRVKARAMFAKLRRPKYLRAESSASEISVGFEGAAARVAAVHQRGLRDRVSKQPGAPEVDYPRRELLGLTEADRARLMDAILRHLGE</sequence>
<dbReference type="NCBIfam" id="TIGR01635">
    <property type="entry name" value="tail_comp_S"/>
    <property type="match status" value="1"/>
</dbReference>
<comment type="caution">
    <text evidence="2">The sequence shown here is derived from an EMBL/GenBank/DDBJ whole genome shotgun (WGS) entry which is preliminary data.</text>
</comment>
<dbReference type="OrthoDB" id="6402405at2"/>
<dbReference type="InterPro" id="IPR006522">
    <property type="entry name" value="Phage_virion_morphogenesis"/>
</dbReference>
<evidence type="ECO:0000313" key="2">
    <source>
        <dbReference type="EMBL" id="RJF92983.1"/>
    </source>
</evidence>
<gene>
    <name evidence="2" type="ORF">D3876_00925</name>
</gene>
<protein>
    <submittedName>
        <fullName evidence="2">Phage virion morphogenesis protein</fullName>
    </submittedName>
</protein>
<feature type="compositionally biased region" description="Basic and acidic residues" evidence="1">
    <location>
        <begin position="55"/>
        <end position="65"/>
    </location>
</feature>
<dbReference type="EMBL" id="QYUM01000002">
    <property type="protein sequence ID" value="RJF92983.1"/>
    <property type="molecule type" value="Genomic_DNA"/>
</dbReference>